<accession>A0A9P0E590</accession>
<dbReference type="Proteomes" id="UP001152798">
    <property type="component" value="Chromosome 2"/>
</dbReference>
<dbReference type="AlphaFoldDB" id="A0A9P0E590"/>
<sequence>MEGYLSDQDIFADESDDVVVSSSPKTPVYKESVEVSRLKALMGGIPPPPEMTNPAIDMSTMLSSWYSNKHLWWDGSWTSTTNAQKEFDIYLNHNCEEVEALRMKIAERRISSETSSSFVMHEVLTNSAKKRQKRNGWAKSPGSRLSYLAKRRNTFCKRTNDLSKARTISIIKDDKKKSSQGGQLYLKRALFQSPDNSDFTTPISQCKRPRLMSFSESSLRPTMSKDTFENSNSKLRTCTRNLDSEFDKFKCEKILNPRQKQLWSRAPLAAITTKMKIL</sequence>
<gene>
    <name evidence="1" type="ORF">NEZAVI_LOCUS4705</name>
</gene>
<organism evidence="1 2">
    <name type="scientific">Nezara viridula</name>
    <name type="common">Southern green stink bug</name>
    <name type="synonym">Cimex viridulus</name>
    <dbReference type="NCBI Taxonomy" id="85310"/>
    <lineage>
        <taxon>Eukaryota</taxon>
        <taxon>Metazoa</taxon>
        <taxon>Ecdysozoa</taxon>
        <taxon>Arthropoda</taxon>
        <taxon>Hexapoda</taxon>
        <taxon>Insecta</taxon>
        <taxon>Pterygota</taxon>
        <taxon>Neoptera</taxon>
        <taxon>Paraneoptera</taxon>
        <taxon>Hemiptera</taxon>
        <taxon>Heteroptera</taxon>
        <taxon>Panheteroptera</taxon>
        <taxon>Pentatomomorpha</taxon>
        <taxon>Pentatomoidea</taxon>
        <taxon>Pentatomidae</taxon>
        <taxon>Pentatominae</taxon>
        <taxon>Nezara</taxon>
    </lineage>
</organism>
<proteinExistence type="predicted"/>
<protein>
    <submittedName>
        <fullName evidence="1">Uncharacterized protein</fullName>
    </submittedName>
</protein>
<dbReference type="OrthoDB" id="8192658at2759"/>
<dbReference type="EMBL" id="OV725078">
    <property type="protein sequence ID" value="CAH1394164.1"/>
    <property type="molecule type" value="Genomic_DNA"/>
</dbReference>
<reference evidence="1" key="1">
    <citation type="submission" date="2022-01" db="EMBL/GenBank/DDBJ databases">
        <authorList>
            <person name="King R."/>
        </authorList>
    </citation>
    <scope>NUCLEOTIDE SEQUENCE</scope>
</reference>
<keyword evidence="2" id="KW-1185">Reference proteome</keyword>
<name>A0A9P0E590_NEZVI</name>
<evidence type="ECO:0000313" key="2">
    <source>
        <dbReference type="Proteomes" id="UP001152798"/>
    </source>
</evidence>
<evidence type="ECO:0000313" key="1">
    <source>
        <dbReference type="EMBL" id="CAH1394164.1"/>
    </source>
</evidence>